<dbReference type="AlphaFoldDB" id="A0A5S4F273"/>
<dbReference type="Pfam" id="PF13426">
    <property type="entry name" value="PAS_9"/>
    <property type="match status" value="2"/>
</dbReference>
<dbReference type="InterPro" id="IPR000160">
    <property type="entry name" value="GGDEF_dom"/>
</dbReference>
<dbReference type="CDD" id="cd01949">
    <property type="entry name" value="GGDEF"/>
    <property type="match status" value="1"/>
</dbReference>
<dbReference type="PROSITE" id="PS00550">
    <property type="entry name" value="HEMERYTHRINS"/>
    <property type="match status" value="1"/>
</dbReference>
<feature type="domain" description="GGDEF" evidence="7">
    <location>
        <begin position="291"/>
        <end position="424"/>
    </location>
</feature>
<accession>A0A5S4F273</accession>
<comment type="similarity">
    <text evidence="1">Belongs to the hemerythrin family.</text>
</comment>
<dbReference type="InterPro" id="IPR035919">
    <property type="entry name" value="EAL_sf"/>
</dbReference>
<evidence type="ECO:0000256" key="3">
    <source>
        <dbReference type="ARBA" id="ARBA00023004"/>
    </source>
</evidence>
<evidence type="ECO:0000259" key="4">
    <source>
        <dbReference type="PROSITE" id="PS50112"/>
    </source>
</evidence>
<dbReference type="NCBIfam" id="TIGR00229">
    <property type="entry name" value="sensory_box"/>
    <property type="match status" value="1"/>
</dbReference>
<dbReference type="InterPro" id="IPR052155">
    <property type="entry name" value="Biofilm_reg_signaling"/>
</dbReference>
<dbReference type="SMART" id="SM00091">
    <property type="entry name" value="PAS"/>
    <property type="match status" value="2"/>
</dbReference>
<dbReference type="SUPFAM" id="SSF141868">
    <property type="entry name" value="EAL domain-like"/>
    <property type="match status" value="1"/>
</dbReference>
<feature type="domain" description="PAC" evidence="5">
    <location>
        <begin position="87"/>
        <end position="138"/>
    </location>
</feature>
<evidence type="ECO:0000259" key="6">
    <source>
        <dbReference type="PROSITE" id="PS50883"/>
    </source>
</evidence>
<dbReference type="FunFam" id="3.30.70.270:FF:000001">
    <property type="entry name" value="Diguanylate cyclase domain protein"/>
    <property type="match status" value="1"/>
</dbReference>
<dbReference type="Gene3D" id="3.20.20.450">
    <property type="entry name" value="EAL domain"/>
    <property type="match status" value="1"/>
</dbReference>
<dbReference type="EMBL" id="SWAD01000147">
    <property type="protein sequence ID" value="TMQ74813.1"/>
    <property type="molecule type" value="Genomic_DNA"/>
</dbReference>
<dbReference type="InterPro" id="IPR001610">
    <property type="entry name" value="PAC"/>
</dbReference>
<keyword evidence="2" id="KW-0479">Metal-binding</keyword>
<gene>
    <name evidence="8" type="ORF">ACCUM_2889</name>
</gene>
<feature type="domain" description="EAL" evidence="6">
    <location>
        <begin position="433"/>
        <end position="674"/>
    </location>
</feature>
<dbReference type="InterPro" id="IPR000700">
    <property type="entry name" value="PAS-assoc_C"/>
</dbReference>
<dbReference type="InterPro" id="IPR016131">
    <property type="entry name" value="Haemerythrin_Fe_BS"/>
</dbReference>
<feature type="domain" description="PAS" evidence="4">
    <location>
        <begin position="1"/>
        <end position="70"/>
    </location>
</feature>
<evidence type="ECO:0000256" key="1">
    <source>
        <dbReference type="ARBA" id="ARBA00010587"/>
    </source>
</evidence>
<dbReference type="PROSITE" id="PS50883">
    <property type="entry name" value="EAL"/>
    <property type="match status" value="1"/>
</dbReference>
<dbReference type="InterPro" id="IPR035965">
    <property type="entry name" value="PAS-like_dom_sf"/>
</dbReference>
<dbReference type="RefSeq" id="WP_171047452.1">
    <property type="nucleotide sequence ID" value="NZ_SWAD01000147.1"/>
</dbReference>
<dbReference type="NCBIfam" id="TIGR02481">
    <property type="entry name" value="hemeryth_dom"/>
    <property type="match status" value="1"/>
</dbReference>
<dbReference type="InterPro" id="IPR043128">
    <property type="entry name" value="Rev_trsase/Diguanyl_cyclase"/>
</dbReference>
<evidence type="ECO:0000313" key="8">
    <source>
        <dbReference type="EMBL" id="TMQ74813.1"/>
    </source>
</evidence>
<dbReference type="SMART" id="SM00086">
    <property type="entry name" value="PAC"/>
    <property type="match status" value="1"/>
</dbReference>
<dbReference type="InterPro" id="IPR001633">
    <property type="entry name" value="EAL_dom"/>
</dbReference>
<proteinExistence type="inferred from homology"/>
<evidence type="ECO:0000313" key="9">
    <source>
        <dbReference type="Proteomes" id="UP000306324"/>
    </source>
</evidence>
<protein>
    <submittedName>
        <fullName evidence="8">Diguanylate cyclase/phosphodiesterase (GGDEF &amp; EAL domains) with PAS/PAC sensor(S)</fullName>
    </submittedName>
</protein>
<dbReference type="NCBIfam" id="NF033749">
    <property type="entry name" value="bact_hemeryth"/>
    <property type="match status" value="1"/>
</dbReference>
<dbReference type="InterPro" id="IPR012827">
    <property type="entry name" value="Hemerythrin_metal-bd"/>
</dbReference>
<dbReference type="CDD" id="cd12107">
    <property type="entry name" value="Hemerythrin"/>
    <property type="match status" value="1"/>
</dbReference>
<dbReference type="GO" id="GO:0003824">
    <property type="term" value="F:catalytic activity"/>
    <property type="evidence" value="ECO:0007669"/>
    <property type="project" value="UniProtKB-ARBA"/>
</dbReference>
<dbReference type="GO" id="GO:0046872">
    <property type="term" value="F:metal ion binding"/>
    <property type="evidence" value="ECO:0007669"/>
    <property type="project" value="UniProtKB-KW"/>
</dbReference>
<dbReference type="Pfam" id="PF01814">
    <property type="entry name" value="Hemerythrin"/>
    <property type="match status" value="1"/>
</dbReference>
<dbReference type="Gene3D" id="1.20.120.50">
    <property type="entry name" value="Hemerythrin-like"/>
    <property type="match status" value="1"/>
</dbReference>
<sequence>MNSSILNALSLPAFMVDTRHVVVAWNGPCELLTGIAAADVLGTNDHWKGFYDEPRPCLADLVLDNLLADASRFYSLHERTEFASDGYKAEGWFDDLKGKRRYLTFEAKPLFSGDKIIGAIEVLQDITRHKEAEEQLKLSASVFENASEGIVITSQDNLIISANRALEGLTGFRTDEMLGRNPRLFASQCHPRSFFQKMWQTLHEIGHWQGDIWNRKKTGEEYLVHANISIVRTGESVTNYIGLMNDITEASRTMARIEHMAHHDFLTGLPNRSLVEDRIRQAIGRAERNRSRLAVMFIDLDKFKGVNDTLGHEVGDLLLQEVARRIQNCLRATDTVSRQGGDEFVLLLEDFNDEADITHAAQKLLAAIGKPCRIDRHTVTTTSSIGIAIYPTDGESVADLLKHADVAMYHAKTQGRNNFQFFTERINAQALEKMMVENALRQAIPGDLLLHYQPQLCLVSRSVHGAEALVRWAHPELGIISPARFIPIAEEAGLICTLGEWVLQEACRVMRSTGINMSVNLSPLQLTQSDIVAKVTEALDGMAGYRLTLEITESAFINDFAATKATLMALKKIGVNLALDDFGTGYSSLSYLYQLPFDYLKIDQSFIRDQNNIPIVLAIIEMANKLDIMTVAEGVETLEQMAFLEANGCDVIQGYHFSRPLPLAALTDFAENPPYEVASKPRIKKPLAEASNPLLAWSFTYETGDTSIDAQHQELIRILNRFDASTHSGDKKSETRKVMKALIEYVRSHFSFEEDLMHEHAYPDRGEHQAQHLQLADVLSSYDLQLKANPQIDLRQLVISLHAWLVQHIHSSDRKLGKFLKKRGVSAIQGP</sequence>
<dbReference type="Pfam" id="PF00990">
    <property type="entry name" value="GGDEF"/>
    <property type="match status" value="1"/>
</dbReference>
<dbReference type="PANTHER" id="PTHR44757:SF2">
    <property type="entry name" value="BIOFILM ARCHITECTURE MAINTENANCE PROTEIN MBAA"/>
    <property type="match status" value="1"/>
</dbReference>
<evidence type="ECO:0000256" key="2">
    <source>
        <dbReference type="ARBA" id="ARBA00022723"/>
    </source>
</evidence>
<dbReference type="InterPro" id="IPR012312">
    <property type="entry name" value="Hemerythrin-like"/>
</dbReference>
<evidence type="ECO:0000259" key="7">
    <source>
        <dbReference type="PROSITE" id="PS50887"/>
    </source>
</evidence>
<dbReference type="PROSITE" id="PS50887">
    <property type="entry name" value="GGDEF"/>
    <property type="match status" value="1"/>
</dbReference>
<dbReference type="InterPro" id="IPR029787">
    <property type="entry name" value="Nucleotide_cyclase"/>
</dbReference>
<dbReference type="SMART" id="SM00267">
    <property type="entry name" value="GGDEF"/>
    <property type="match status" value="1"/>
</dbReference>
<dbReference type="Proteomes" id="UP000306324">
    <property type="component" value="Unassembled WGS sequence"/>
</dbReference>
<dbReference type="Gene3D" id="3.30.450.20">
    <property type="entry name" value="PAS domain"/>
    <property type="match status" value="2"/>
</dbReference>
<evidence type="ECO:0000259" key="5">
    <source>
        <dbReference type="PROSITE" id="PS50113"/>
    </source>
</evidence>
<dbReference type="CDD" id="cd01948">
    <property type="entry name" value="EAL"/>
    <property type="match status" value="1"/>
</dbReference>
<comment type="caution">
    <text evidence="8">The sequence shown here is derived from an EMBL/GenBank/DDBJ whole genome shotgun (WGS) entry which is preliminary data.</text>
</comment>
<dbReference type="SUPFAM" id="SSF47188">
    <property type="entry name" value="Hemerythrin-like"/>
    <property type="match status" value="1"/>
</dbReference>
<dbReference type="SUPFAM" id="SSF55073">
    <property type="entry name" value="Nucleotide cyclase"/>
    <property type="match status" value="1"/>
</dbReference>
<keyword evidence="3" id="KW-0408">Iron</keyword>
<name>A0A5S4F273_9PROT</name>
<organism evidence="8 9">
    <name type="scientific">Candidatus Accumulibacter phosphatis</name>
    <dbReference type="NCBI Taxonomy" id="327160"/>
    <lineage>
        <taxon>Bacteria</taxon>
        <taxon>Pseudomonadati</taxon>
        <taxon>Pseudomonadota</taxon>
        <taxon>Betaproteobacteria</taxon>
        <taxon>Candidatus Accumulibacter</taxon>
    </lineage>
</organism>
<dbReference type="InterPro" id="IPR035938">
    <property type="entry name" value="Hemerythrin-like_sf"/>
</dbReference>
<dbReference type="SUPFAM" id="SSF55785">
    <property type="entry name" value="PYP-like sensor domain (PAS domain)"/>
    <property type="match status" value="2"/>
</dbReference>
<dbReference type="PROSITE" id="PS50113">
    <property type="entry name" value="PAC"/>
    <property type="match status" value="1"/>
</dbReference>
<dbReference type="InterPro" id="IPR000014">
    <property type="entry name" value="PAS"/>
</dbReference>
<keyword evidence="9" id="KW-1185">Reference proteome</keyword>
<dbReference type="Pfam" id="PF00563">
    <property type="entry name" value="EAL"/>
    <property type="match status" value="1"/>
</dbReference>
<dbReference type="PANTHER" id="PTHR44757">
    <property type="entry name" value="DIGUANYLATE CYCLASE DGCP"/>
    <property type="match status" value="1"/>
</dbReference>
<dbReference type="Gene3D" id="3.30.70.270">
    <property type="match status" value="1"/>
</dbReference>
<feature type="domain" description="PAS" evidence="4">
    <location>
        <begin position="135"/>
        <end position="193"/>
    </location>
</feature>
<dbReference type="PROSITE" id="PS50112">
    <property type="entry name" value="PAS"/>
    <property type="match status" value="2"/>
</dbReference>
<reference evidence="8 9" key="1">
    <citation type="submission" date="2019-04" db="EMBL/GenBank/DDBJ databases">
        <title>A novel phosphate-accumulating bacterium identified in bioreactor for phosphate removal from wastewater.</title>
        <authorList>
            <person name="Kotlyarov R.Y."/>
            <person name="Beletsky A.V."/>
            <person name="Kallistova A.Y."/>
            <person name="Dorofeev A.G."/>
            <person name="Nikolaev Y.Y."/>
            <person name="Pimenov N.V."/>
            <person name="Ravin N.V."/>
            <person name="Mardanov A.V."/>
        </authorList>
    </citation>
    <scope>NUCLEOTIDE SEQUENCE [LARGE SCALE GENOMIC DNA]</scope>
    <source>
        <strain evidence="8 9">Bin19</strain>
    </source>
</reference>
<dbReference type="CDD" id="cd00130">
    <property type="entry name" value="PAS"/>
    <property type="match status" value="2"/>
</dbReference>
<dbReference type="SMART" id="SM00052">
    <property type="entry name" value="EAL"/>
    <property type="match status" value="1"/>
</dbReference>
<dbReference type="NCBIfam" id="TIGR00254">
    <property type="entry name" value="GGDEF"/>
    <property type="match status" value="1"/>
</dbReference>